<dbReference type="KEGG" id="pchm:VFPPC_14941"/>
<dbReference type="EMBL" id="LSBJ02000027">
    <property type="protein sequence ID" value="OAQ58311.1"/>
    <property type="molecule type" value="Genomic_DNA"/>
</dbReference>
<accession>A0A179EYQ4</accession>
<dbReference type="Proteomes" id="UP000078397">
    <property type="component" value="Unassembled WGS sequence"/>
</dbReference>
<dbReference type="AlphaFoldDB" id="A0A179EYQ4"/>
<feature type="chain" id="PRO_5008101019" evidence="1">
    <location>
        <begin position="20"/>
        <end position="118"/>
    </location>
</feature>
<protein>
    <submittedName>
        <fullName evidence="2">Uncharacterized protein</fullName>
    </submittedName>
</protein>
<evidence type="ECO:0000256" key="1">
    <source>
        <dbReference type="SAM" id="SignalP"/>
    </source>
</evidence>
<keyword evidence="1" id="KW-0732">Signal</keyword>
<reference evidence="2 3" key="1">
    <citation type="journal article" date="2016" name="PLoS Pathog.">
        <title>Biosynthesis of antibiotic leucinostatins in bio-control fungus Purpureocillium lilacinum and their inhibition on phytophthora revealed by genome mining.</title>
        <authorList>
            <person name="Wang G."/>
            <person name="Liu Z."/>
            <person name="Lin R."/>
            <person name="Li E."/>
            <person name="Mao Z."/>
            <person name="Ling J."/>
            <person name="Yang Y."/>
            <person name="Yin W.B."/>
            <person name="Xie B."/>
        </authorList>
    </citation>
    <scope>NUCLEOTIDE SEQUENCE [LARGE SCALE GENOMIC DNA]</scope>
    <source>
        <strain evidence="2">170</strain>
    </source>
</reference>
<evidence type="ECO:0000313" key="2">
    <source>
        <dbReference type="EMBL" id="OAQ58311.1"/>
    </source>
</evidence>
<feature type="signal peptide" evidence="1">
    <location>
        <begin position="1"/>
        <end position="19"/>
    </location>
</feature>
<name>A0A179EYQ4_METCM</name>
<dbReference type="GeneID" id="28856700"/>
<gene>
    <name evidence="2" type="ORF">VFPPC_14941</name>
</gene>
<comment type="caution">
    <text evidence="2">The sequence shown here is derived from an EMBL/GenBank/DDBJ whole genome shotgun (WGS) entry which is preliminary data.</text>
</comment>
<dbReference type="RefSeq" id="XP_018136488.1">
    <property type="nucleotide sequence ID" value="XM_018292706.1"/>
</dbReference>
<evidence type="ECO:0000313" key="3">
    <source>
        <dbReference type="Proteomes" id="UP000078397"/>
    </source>
</evidence>
<proteinExistence type="predicted"/>
<keyword evidence="3" id="KW-1185">Reference proteome</keyword>
<sequence length="118" mass="13362">MRFAPLVTVAFAALGGATAAPEEHQEQARADYLAIIFGQPNFRGSSKTISDGESNRCIALQGNLRENVQSILIDRQDRDFCYLYKFRDCGGPSRKFDLNERKISPSNWSYIKCIRGRR</sequence>
<dbReference type="OrthoDB" id="4922373at2759"/>
<organism evidence="2 3">
    <name type="scientific">Pochonia chlamydosporia 170</name>
    <dbReference type="NCBI Taxonomy" id="1380566"/>
    <lineage>
        <taxon>Eukaryota</taxon>
        <taxon>Fungi</taxon>
        <taxon>Dikarya</taxon>
        <taxon>Ascomycota</taxon>
        <taxon>Pezizomycotina</taxon>
        <taxon>Sordariomycetes</taxon>
        <taxon>Hypocreomycetidae</taxon>
        <taxon>Hypocreales</taxon>
        <taxon>Clavicipitaceae</taxon>
        <taxon>Pochonia</taxon>
    </lineage>
</organism>